<evidence type="ECO:0000256" key="6">
    <source>
        <dbReference type="ARBA" id="ARBA00022842"/>
    </source>
</evidence>
<comment type="catalytic activity">
    <reaction evidence="14">
        <text>D-sedoheptulose 7-phosphate + D-glyceraldehyde 3-phosphate = aldehydo-D-ribose 5-phosphate + D-xylulose 5-phosphate</text>
        <dbReference type="Rhea" id="RHEA:10508"/>
        <dbReference type="ChEBI" id="CHEBI:57483"/>
        <dbReference type="ChEBI" id="CHEBI:57737"/>
        <dbReference type="ChEBI" id="CHEBI:58273"/>
        <dbReference type="ChEBI" id="CHEBI:59776"/>
        <dbReference type="EC" id="2.2.1.1"/>
    </reaction>
</comment>
<dbReference type="SMART" id="SM00861">
    <property type="entry name" value="Transket_pyr"/>
    <property type="match status" value="1"/>
</dbReference>
<dbReference type="Pfam" id="PF22613">
    <property type="entry name" value="Transketolase_C_1"/>
    <property type="match status" value="1"/>
</dbReference>
<evidence type="ECO:0000256" key="2">
    <source>
        <dbReference type="ARBA" id="ARBA00011738"/>
    </source>
</evidence>
<dbReference type="PROSITE" id="PS00801">
    <property type="entry name" value="TRANSKETOLASE_1"/>
    <property type="match status" value="1"/>
</dbReference>
<dbReference type="InterPro" id="IPR049557">
    <property type="entry name" value="Transketolase_CS"/>
</dbReference>
<dbReference type="KEGG" id="sgp:SpiGrapes_2432"/>
<keyword evidence="14" id="KW-0106">Calcium</keyword>
<evidence type="ECO:0000256" key="13">
    <source>
        <dbReference type="PIRSR" id="PIRSR605478-5"/>
    </source>
</evidence>
<feature type="binding site" evidence="11">
    <location>
        <position position="68"/>
    </location>
    <ligand>
        <name>thiamine diphosphate</name>
        <dbReference type="ChEBI" id="CHEBI:58937"/>
    </ligand>
</feature>
<feature type="binding site" evidence="10">
    <location>
        <position position="355"/>
    </location>
    <ligand>
        <name>substrate</name>
    </ligand>
</feature>
<dbReference type="CDD" id="cd02012">
    <property type="entry name" value="TPP_TK"/>
    <property type="match status" value="1"/>
</dbReference>
<feature type="domain" description="Transketolase-like pyrimidine-binding" evidence="15">
    <location>
        <begin position="352"/>
        <end position="523"/>
    </location>
</feature>
<dbReference type="SUPFAM" id="SSF52518">
    <property type="entry name" value="Thiamin diphosphate-binding fold (THDP-binding)"/>
    <property type="match status" value="2"/>
</dbReference>
<comment type="cofactor">
    <cofactor evidence="12">
        <name>Mg(2+)</name>
        <dbReference type="ChEBI" id="CHEBI:18420"/>
    </cofactor>
    <text evidence="12">Binds 1 Mg(2+) ion per subunit. Can also utilize other divalent metal cations, such as Ca(2+), Mn(2+) and Co(2+).</text>
</comment>
<feature type="binding site" evidence="11">
    <location>
        <position position="158"/>
    </location>
    <ligand>
        <name>thiamine diphosphate</name>
        <dbReference type="ChEBI" id="CHEBI:58937"/>
    </ligand>
</feature>
<dbReference type="Pfam" id="PF02779">
    <property type="entry name" value="Transket_pyr"/>
    <property type="match status" value="1"/>
</dbReference>
<keyword evidence="5 12" id="KW-0479">Metal-binding</keyword>
<dbReference type="PANTHER" id="PTHR43522">
    <property type="entry name" value="TRANSKETOLASE"/>
    <property type="match status" value="1"/>
</dbReference>
<dbReference type="STRING" id="158190.SpiGrapes_2432"/>
<evidence type="ECO:0000313" key="17">
    <source>
        <dbReference type="Proteomes" id="UP000005632"/>
    </source>
</evidence>
<dbReference type="InterPro" id="IPR055152">
    <property type="entry name" value="Transketolase-like_C_2"/>
</dbReference>
<evidence type="ECO:0000256" key="4">
    <source>
        <dbReference type="ARBA" id="ARBA00022679"/>
    </source>
</evidence>
<feature type="binding site" evidence="11">
    <location>
        <position position="435"/>
    </location>
    <ligand>
        <name>thiamine diphosphate</name>
        <dbReference type="ChEBI" id="CHEBI:58937"/>
    </ligand>
</feature>
<gene>
    <name evidence="16" type="ordered locus">SpiGrapes_2432</name>
</gene>
<evidence type="ECO:0000256" key="1">
    <source>
        <dbReference type="ARBA" id="ARBA00007131"/>
    </source>
</evidence>
<feature type="active site" description="Proton donor" evidence="9">
    <location>
        <position position="409"/>
    </location>
</feature>
<feature type="binding site" evidence="10">
    <location>
        <position position="28"/>
    </location>
    <ligand>
        <name>substrate</name>
    </ligand>
</feature>
<feature type="site" description="Important for catalytic activity" evidence="13">
    <location>
        <position position="28"/>
    </location>
</feature>
<dbReference type="GO" id="GO:0046872">
    <property type="term" value="F:metal ion binding"/>
    <property type="evidence" value="ECO:0007669"/>
    <property type="project" value="UniProtKB-KW"/>
</dbReference>
<protein>
    <recommendedName>
        <fullName evidence="3 8">Transketolase</fullName>
        <ecNumber evidence="3 8">2.2.1.1</ecNumber>
    </recommendedName>
</protein>
<dbReference type="Gene3D" id="3.40.50.920">
    <property type="match status" value="1"/>
</dbReference>
<evidence type="ECO:0000256" key="11">
    <source>
        <dbReference type="PIRSR" id="PIRSR605478-3"/>
    </source>
</evidence>
<dbReference type="InterPro" id="IPR009014">
    <property type="entry name" value="Transketo_C/PFOR_II"/>
</dbReference>
<feature type="binding site" evidence="12">
    <location>
        <position position="189"/>
    </location>
    <ligand>
        <name>Mg(2+)</name>
        <dbReference type="ChEBI" id="CHEBI:18420"/>
    </ligand>
</feature>
<feature type="binding site" evidence="11">
    <location>
        <position position="187"/>
    </location>
    <ligand>
        <name>thiamine diphosphate</name>
        <dbReference type="ChEBI" id="CHEBI:58937"/>
    </ligand>
</feature>
<evidence type="ECO:0000256" key="5">
    <source>
        <dbReference type="ARBA" id="ARBA00022723"/>
    </source>
</evidence>
<feature type="binding site" evidence="12">
    <location>
        <position position="157"/>
    </location>
    <ligand>
        <name>Mg(2+)</name>
        <dbReference type="ChEBI" id="CHEBI:18420"/>
    </ligand>
</feature>
<dbReference type="NCBIfam" id="TIGR00232">
    <property type="entry name" value="tktlase_bact"/>
    <property type="match status" value="1"/>
</dbReference>
<feature type="binding site" evidence="11">
    <location>
        <position position="262"/>
    </location>
    <ligand>
        <name>thiamine diphosphate</name>
        <dbReference type="ChEBI" id="CHEBI:58937"/>
    </ligand>
</feature>
<dbReference type="OrthoDB" id="8732661at2"/>
<keyword evidence="7 11" id="KW-0786">Thiamine pyrophosphate</keyword>
<feature type="binding site" evidence="10">
    <location>
        <position position="467"/>
    </location>
    <ligand>
        <name>substrate</name>
    </ligand>
</feature>
<evidence type="ECO:0000256" key="10">
    <source>
        <dbReference type="PIRSR" id="PIRSR605478-2"/>
    </source>
</evidence>
<sequence>MDKRNLQKAALASRLLSIDAIQKANSGHPGLPLGAAELGAYLYGHAMNYYPDDPKWINRDRFVLSAGHGSMFLYSYLHLAGYDISLDDIKHFRKYGSKCPGHPEYGVTPGVEATTGPLGQGVAMAVGMAIAETMAGEKYNTREHSIIDHYTYVLAGDGDLSEGVSAEASSLAGHLKLGKLILFYDSNNITIDGNTDLSFTEDVEARYVSYGWQVLKGSMYDLDELDNLTRQAKNNTDKPTMIILKSIIGKGSPNKQGTSGVHGAALGEEEVAETKLFLNANPLEKFVVDSDVYTFFEGRKSDLYSGYSKWQKTYLKLKEENPNLAVDFSAENNSEDLNTVLTSIGYKIGDAPATREASSKAINYYAEKYGNLVGGSADLSGPNRTGMAHASIYSSMNRNGRYIHYGVREFAMAAIANGMALYGGFKPFVGTFLVFSDYLRPALRLSALMKLGVIYVLSHDSIYVGEDGPTHQPIEQLAALRAIPNVSVQRPADAEETIAVWDIALKNSETPTVIALTRQGLPVFEKDDKDWMNNIRKGAYIAREAKGEIKRVVVATGSEVTLVLRAISECEDNALSFDDVRVISMPDREKFYTQPLEYISHLIPDDASVMVVEAGIAMGWDRIAARKNILSIEDFGESAPAEDVASAFGFTEAKIIQMLGRL</sequence>
<dbReference type="GO" id="GO:0006098">
    <property type="term" value="P:pentose-phosphate shunt"/>
    <property type="evidence" value="ECO:0007669"/>
    <property type="project" value="TreeGrafter"/>
</dbReference>
<dbReference type="InterPro" id="IPR005474">
    <property type="entry name" value="Transketolase_N"/>
</dbReference>
<dbReference type="HOGENOM" id="CLU_009227_0_0_12"/>
<evidence type="ECO:0000313" key="16">
    <source>
        <dbReference type="EMBL" id="AEV30200.1"/>
    </source>
</evidence>
<evidence type="ECO:0000256" key="9">
    <source>
        <dbReference type="PIRSR" id="PIRSR605478-1"/>
    </source>
</evidence>
<dbReference type="EC" id="2.2.1.1" evidence="3 8"/>
<dbReference type="SUPFAM" id="SSF52922">
    <property type="entry name" value="TK C-terminal domain-like"/>
    <property type="match status" value="1"/>
</dbReference>
<dbReference type="Gene3D" id="3.40.50.970">
    <property type="match status" value="2"/>
</dbReference>
<comment type="cofactor">
    <cofactor evidence="11">
        <name>thiamine diphosphate</name>
        <dbReference type="ChEBI" id="CHEBI:58937"/>
    </cofactor>
    <text evidence="11">Binds 1 thiamine pyrophosphate per subunit. During the reaction, the substrate forms a covalent intermediate with the cofactor.</text>
</comment>
<evidence type="ECO:0000259" key="15">
    <source>
        <dbReference type="SMART" id="SM00861"/>
    </source>
</evidence>
<organism evidence="16 17">
    <name type="scientific">Sphaerochaeta pleomorpha (strain ATCC BAA-1885 / DSM 22778 / Grapes)</name>
    <dbReference type="NCBI Taxonomy" id="158190"/>
    <lineage>
        <taxon>Bacteria</taxon>
        <taxon>Pseudomonadati</taxon>
        <taxon>Spirochaetota</taxon>
        <taxon>Spirochaetia</taxon>
        <taxon>Spirochaetales</taxon>
        <taxon>Sphaerochaetaceae</taxon>
        <taxon>Sphaerochaeta</taxon>
    </lineage>
</organism>
<dbReference type="GO" id="GO:0004802">
    <property type="term" value="F:transketolase activity"/>
    <property type="evidence" value="ECO:0007669"/>
    <property type="project" value="UniProtKB-UniRule"/>
</dbReference>
<dbReference type="GO" id="GO:0005829">
    <property type="term" value="C:cytosol"/>
    <property type="evidence" value="ECO:0007669"/>
    <property type="project" value="TreeGrafter"/>
</dbReference>
<dbReference type="AlphaFoldDB" id="G8QTF9"/>
<feature type="binding site" evidence="10">
    <location>
        <position position="459"/>
    </location>
    <ligand>
        <name>substrate</name>
    </ligand>
</feature>
<dbReference type="CDD" id="cd07033">
    <property type="entry name" value="TPP_PYR_DXS_TK_like"/>
    <property type="match status" value="1"/>
</dbReference>
<dbReference type="PANTHER" id="PTHR43522:SF10">
    <property type="entry name" value="TRANSKETOLASE"/>
    <property type="match status" value="1"/>
</dbReference>
<proteinExistence type="inferred from homology"/>
<keyword evidence="6 12" id="KW-0460">Magnesium</keyword>
<comment type="subunit">
    <text evidence="2 14">Homodimer.</text>
</comment>
<evidence type="ECO:0000256" key="7">
    <source>
        <dbReference type="ARBA" id="ARBA00023052"/>
    </source>
</evidence>
<dbReference type="RefSeq" id="WP_014271041.1">
    <property type="nucleotide sequence ID" value="NC_016633.1"/>
</dbReference>
<evidence type="ECO:0000256" key="8">
    <source>
        <dbReference type="NCBIfam" id="TIGR00232"/>
    </source>
</evidence>
<dbReference type="EMBL" id="CP003155">
    <property type="protein sequence ID" value="AEV30200.1"/>
    <property type="molecule type" value="Genomic_DNA"/>
</dbReference>
<dbReference type="InterPro" id="IPR020826">
    <property type="entry name" value="Transketolase_BS"/>
</dbReference>
<name>G8QTF9_SPHPG</name>
<dbReference type="InterPro" id="IPR033247">
    <property type="entry name" value="Transketolase_fam"/>
</dbReference>
<comment type="similarity">
    <text evidence="1 14">Belongs to the transketolase family.</text>
</comment>
<keyword evidence="17" id="KW-1185">Reference proteome</keyword>
<feature type="binding site" evidence="10">
    <location>
        <position position="262"/>
    </location>
    <ligand>
        <name>substrate</name>
    </ligand>
</feature>
<evidence type="ECO:0000256" key="14">
    <source>
        <dbReference type="RuleBase" id="RU004996"/>
    </source>
</evidence>
<dbReference type="InterPro" id="IPR005478">
    <property type="entry name" value="Transketolase_bac-like"/>
</dbReference>
<dbReference type="FunFam" id="3.40.50.970:FF:000003">
    <property type="entry name" value="Transketolase"/>
    <property type="match status" value="1"/>
</dbReference>
<feature type="binding site" evidence="11">
    <location>
        <begin position="116"/>
        <end position="118"/>
    </location>
    <ligand>
        <name>thiamine diphosphate</name>
        <dbReference type="ChEBI" id="CHEBI:58937"/>
    </ligand>
</feature>
<dbReference type="FunFam" id="3.40.50.970:FF:000004">
    <property type="entry name" value="Transketolase"/>
    <property type="match status" value="1"/>
</dbReference>
<feature type="binding site" evidence="10">
    <location>
        <position position="518"/>
    </location>
    <ligand>
        <name>substrate</name>
    </ligand>
</feature>
<keyword evidence="4 14" id="KW-0808">Transferase</keyword>
<dbReference type="PROSITE" id="PS00802">
    <property type="entry name" value="TRANSKETOLASE_2"/>
    <property type="match status" value="1"/>
</dbReference>
<dbReference type="InterPro" id="IPR005475">
    <property type="entry name" value="Transketolase-like_Pyr-bd"/>
</dbReference>
<comment type="cofactor">
    <cofactor evidence="14">
        <name>Mg(2+)</name>
        <dbReference type="ChEBI" id="CHEBI:18420"/>
    </cofactor>
    <cofactor evidence="14">
        <name>Ca(2+)</name>
        <dbReference type="ChEBI" id="CHEBI:29108"/>
    </cofactor>
    <cofactor evidence="14">
        <name>Mn(2+)</name>
        <dbReference type="ChEBI" id="CHEBI:29035"/>
    </cofactor>
    <cofactor evidence="14">
        <name>Co(2+)</name>
        <dbReference type="ChEBI" id="CHEBI:48828"/>
    </cofactor>
    <text evidence="14">Binds 1 Mg(2+) ion per subunit. Can also utilize other divalent metal cations, such as Ca(2+), Mn(2+) and Co(2+).</text>
</comment>
<reference evidence="16 17" key="1">
    <citation type="submission" date="2011-11" db="EMBL/GenBank/DDBJ databases">
        <title>Complete sequence of Spirochaeta sp. grapes.</title>
        <authorList>
            <consortium name="US DOE Joint Genome Institute"/>
            <person name="Lucas S."/>
            <person name="Han J."/>
            <person name="Lapidus A."/>
            <person name="Cheng J.-F."/>
            <person name="Goodwin L."/>
            <person name="Pitluck S."/>
            <person name="Peters L."/>
            <person name="Ovchinnikova G."/>
            <person name="Munk A.C."/>
            <person name="Detter J.C."/>
            <person name="Han C."/>
            <person name="Tapia R."/>
            <person name="Land M."/>
            <person name="Hauser L."/>
            <person name="Kyrpides N."/>
            <person name="Ivanova N."/>
            <person name="Pagani I."/>
            <person name="Ritalahtilisa K."/>
            <person name="Loeffler F."/>
            <person name="Woyke T."/>
        </authorList>
    </citation>
    <scope>NUCLEOTIDE SEQUENCE [LARGE SCALE GENOMIC DNA]</scope>
    <source>
        <strain evidence="17">ATCC BAA-1885 / DSM 22778 / Grapes</strain>
    </source>
</reference>
<comment type="function">
    <text evidence="14">Catalyzes the transfer of a two-carbon ketol group from a ketose donor to an aldose acceptor, via a covalent intermediate with the cofactor thiamine pyrophosphate.</text>
</comment>
<dbReference type="eggNOG" id="COG0021">
    <property type="taxonomic scope" value="Bacteria"/>
</dbReference>
<feature type="site" description="Important for catalytic activity" evidence="13">
    <location>
        <position position="262"/>
    </location>
</feature>
<evidence type="ECO:0000256" key="12">
    <source>
        <dbReference type="PIRSR" id="PIRSR605478-4"/>
    </source>
</evidence>
<dbReference type="InterPro" id="IPR029061">
    <property type="entry name" value="THDP-binding"/>
</dbReference>
<dbReference type="Pfam" id="PF00456">
    <property type="entry name" value="Transketolase_N"/>
    <property type="match status" value="1"/>
</dbReference>
<feature type="binding site" evidence="10">
    <location>
        <position position="471"/>
    </location>
    <ligand>
        <name>substrate</name>
    </ligand>
</feature>
<feature type="binding site" evidence="12">
    <location>
        <position position="187"/>
    </location>
    <ligand>
        <name>Mg(2+)</name>
        <dbReference type="ChEBI" id="CHEBI:18420"/>
    </ligand>
</feature>
<accession>G8QTF9</accession>
<evidence type="ECO:0000256" key="3">
    <source>
        <dbReference type="ARBA" id="ARBA00013152"/>
    </source>
</evidence>
<dbReference type="Proteomes" id="UP000005632">
    <property type="component" value="Chromosome"/>
</dbReference>